<feature type="non-terminal residue" evidence="3">
    <location>
        <position position="311"/>
    </location>
</feature>
<reference evidence="3 4" key="1">
    <citation type="submission" date="2024-01" db="EMBL/GenBank/DDBJ databases">
        <title>Genome insights into Plantactinospora sonchi sp. nov.</title>
        <authorList>
            <person name="Wang L."/>
        </authorList>
    </citation>
    <scope>NUCLEOTIDE SEQUENCE [LARGE SCALE GENOMIC DNA]</scope>
    <source>
        <strain evidence="3 4">NEAU-QY2</strain>
    </source>
</reference>
<keyword evidence="4" id="KW-1185">Reference proteome</keyword>
<dbReference type="Gene3D" id="2.40.128.340">
    <property type="match status" value="1"/>
</dbReference>
<dbReference type="PANTHER" id="PTHR46580">
    <property type="entry name" value="SENSOR KINASE-RELATED"/>
    <property type="match status" value="1"/>
</dbReference>
<dbReference type="Pfam" id="PF13517">
    <property type="entry name" value="FG-GAP_3"/>
    <property type="match status" value="1"/>
</dbReference>
<dbReference type="InterPro" id="IPR028994">
    <property type="entry name" value="Integrin_alpha_N"/>
</dbReference>
<dbReference type="InterPro" id="IPR013517">
    <property type="entry name" value="FG-GAP"/>
</dbReference>
<feature type="chain" id="PRO_5046591407" evidence="2">
    <location>
        <begin position="28"/>
        <end position="311"/>
    </location>
</feature>
<dbReference type="SUPFAM" id="SSF69318">
    <property type="entry name" value="Integrin alpha N-terminal domain"/>
    <property type="match status" value="1"/>
</dbReference>
<comment type="caution">
    <text evidence="3">The sequence shown here is derived from an EMBL/GenBank/DDBJ whole genome shotgun (WGS) entry which is preliminary data.</text>
</comment>
<name>A0ABU7S5P4_9ACTN</name>
<evidence type="ECO:0000256" key="1">
    <source>
        <dbReference type="ARBA" id="ARBA00022729"/>
    </source>
</evidence>
<dbReference type="Proteomes" id="UP001332243">
    <property type="component" value="Unassembled WGS sequence"/>
</dbReference>
<dbReference type="RefSeq" id="WP_331218825.1">
    <property type="nucleotide sequence ID" value="NZ_JAZGQK010000055.1"/>
</dbReference>
<evidence type="ECO:0000313" key="4">
    <source>
        <dbReference type="Proteomes" id="UP001332243"/>
    </source>
</evidence>
<evidence type="ECO:0000256" key="2">
    <source>
        <dbReference type="SAM" id="SignalP"/>
    </source>
</evidence>
<keyword evidence="1 2" id="KW-0732">Signal</keyword>
<accession>A0ABU7S5P4</accession>
<evidence type="ECO:0000313" key="3">
    <source>
        <dbReference type="EMBL" id="MEE6264035.1"/>
    </source>
</evidence>
<feature type="signal peptide" evidence="2">
    <location>
        <begin position="1"/>
        <end position="27"/>
    </location>
</feature>
<organism evidence="3 4">
    <name type="scientific">Plantactinospora sonchi</name>
    <dbReference type="NCBI Taxonomy" id="1544735"/>
    <lineage>
        <taxon>Bacteria</taxon>
        <taxon>Bacillati</taxon>
        <taxon>Actinomycetota</taxon>
        <taxon>Actinomycetes</taxon>
        <taxon>Micromonosporales</taxon>
        <taxon>Micromonosporaceae</taxon>
        <taxon>Plantactinospora</taxon>
    </lineage>
</organism>
<dbReference type="EMBL" id="JAZGQK010000055">
    <property type="protein sequence ID" value="MEE6264035.1"/>
    <property type="molecule type" value="Genomic_DNA"/>
</dbReference>
<sequence length="311" mass="32853">MPTPLRCATVLAASATVLLGMAPAAYAAPTAEGGTTPAVPPALVTPAVAVETVACDPNGPTSRDATLASQLNSRLRADMRGYMSAYRTSCARMVVDAVKAQGLAPRAAVIAIATVIVETHLQNVSVEVDHDSLGLFQQRASWGTRAQRLNPIWATNAFLSKMKREYPNGSWQTAPIGEVCQAVQVSAYPDRYQGQAGDAQIIVEALWSSPPVSDVFGVSGDFSGDGKDDIVTRSGSGELWLYKGTGNATTDAVVTLPRVRIGIDWEHMTAIVAGDFTNDNKADIIARDSDGEMWLYRGTGNATTDAVVTLP</sequence>
<gene>
    <name evidence="3" type="ORF">V1633_36865</name>
</gene>
<proteinExistence type="predicted"/>
<protein>
    <submittedName>
        <fullName evidence="3">VCBS repeat-containing protein</fullName>
    </submittedName>
</protein>
<dbReference type="PANTHER" id="PTHR46580:SF4">
    <property type="entry name" value="ATP_GTP-BINDING PROTEIN"/>
    <property type="match status" value="1"/>
</dbReference>